<evidence type="ECO:0000313" key="3">
    <source>
        <dbReference type="EMBL" id="MFD2556371.1"/>
    </source>
</evidence>
<dbReference type="SMART" id="SM00899">
    <property type="entry name" value="FeoA"/>
    <property type="match status" value="1"/>
</dbReference>
<organism evidence="3 4">
    <name type="scientific">Sphingobacterium tabacisoli</name>
    <dbReference type="NCBI Taxonomy" id="2044855"/>
    <lineage>
        <taxon>Bacteria</taxon>
        <taxon>Pseudomonadati</taxon>
        <taxon>Bacteroidota</taxon>
        <taxon>Sphingobacteriia</taxon>
        <taxon>Sphingobacteriales</taxon>
        <taxon>Sphingobacteriaceae</taxon>
        <taxon>Sphingobacterium</taxon>
    </lineage>
</organism>
<keyword evidence="1" id="KW-0408">Iron</keyword>
<dbReference type="InterPro" id="IPR038157">
    <property type="entry name" value="FeoA_core_dom"/>
</dbReference>
<dbReference type="EMBL" id="JBHULD010000018">
    <property type="protein sequence ID" value="MFD2556371.1"/>
    <property type="molecule type" value="Genomic_DNA"/>
</dbReference>
<dbReference type="PANTHER" id="PTHR42954:SF2">
    <property type="entry name" value="FE(2+) TRANSPORT PROTEIN A"/>
    <property type="match status" value="1"/>
</dbReference>
<accession>A0ABW5L937</accession>
<dbReference type="Pfam" id="PF04023">
    <property type="entry name" value="FeoA"/>
    <property type="match status" value="1"/>
</dbReference>
<dbReference type="InterPro" id="IPR007167">
    <property type="entry name" value="Fe-transptr_FeoA-like"/>
</dbReference>
<evidence type="ECO:0000259" key="2">
    <source>
        <dbReference type="SMART" id="SM00899"/>
    </source>
</evidence>
<dbReference type="Gene3D" id="2.30.30.90">
    <property type="match status" value="1"/>
</dbReference>
<gene>
    <name evidence="3" type="ORF">ACFSQW_18390</name>
</gene>
<dbReference type="PANTHER" id="PTHR42954">
    <property type="entry name" value="FE(2+) TRANSPORT PROTEIN A"/>
    <property type="match status" value="1"/>
</dbReference>
<evidence type="ECO:0000313" key="4">
    <source>
        <dbReference type="Proteomes" id="UP001597440"/>
    </source>
</evidence>
<dbReference type="Proteomes" id="UP001597440">
    <property type="component" value="Unassembled WGS sequence"/>
</dbReference>
<reference evidence="4" key="1">
    <citation type="journal article" date="2019" name="Int. J. Syst. Evol. Microbiol.">
        <title>The Global Catalogue of Microorganisms (GCM) 10K type strain sequencing project: providing services to taxonomists for standard genome sequencing and annotation.</title>
        <authorList>
            <consortium name="The Broad Institute Genomics Platform"/>
            <consortium name="The Broad Institute Genome Sequencing Center for Infectious Disease"/>
            <person name="Wu L."/>
            <person name="Ma J."/>
        </authorList>
    </citation>
    <scope>NUCLEOTIDE SEQUENCE [LARGE SCALE GENOMIC DNA]</scope>
    <source>
        <strain evidence="4">KCTC 52298</strain>
    </source>
</reference>
<evidence type="ECO:0000256" key="1">
    <source>
        <dbReference type="ARBA" id="ARBA00023004"/>
    </source>
</evidence>
<name>A0ABW5L937_9SPHI</name>
<dbReference type="SUPFAM" id="SSF50037">
    <property type="entry name" value="C-terminal domain of transcriptional repressors"/>
    <property type="match status" value="1"/>
</dbReference>
<protein>
    <submittedName>
        <fullName evidence="3">Ferrous iron transport protein A</fullName>
    </submittedName>
</protein>
<comment type="caution">
    <text evidence="3">The sequence shown here is derived from an EMBL/GenBank/DDBJ whole genome shotgun (WGS) entry which is preliminary data.</text>
</comment>
<keyword evidence="4" id="KW-1185">Reference proteome</keyword>
<dbReference type="RefSeq" id="WP_210352564.1">
    <property type="nucleotide sequence ID" value="NZ_JAEQMU010000001.1"/>
</dbReference>
<proteinExistence type="predicted"/>
<feature type="domain" description="Ferrous iron transporter FeoA-like" evidence="2">
    <location>
        <begin position="1"/>
        <end position="75"/>
    </location>
</feature>
<sequence length="83" mass="9585">MDLISLQKGQQAQIQRIKDECPYEVRQRLLDLGFVHGASIRIQNISPLGDPIAYEIHHTLICLRREDAIYILIEIKEGNDNDE</sequence>
<dbReference type="InterPro" id="IPR052713">
    <property type="entry name" value="FeoA"/>
</dbReference>
<dbReference type="InterPro" id="IPR008988">
    <property type="entry name" value="Transcriptional_repressor_C"/>
</dbReference>